<evidence type="ECO:0000313" key="2">
    <source>
        <dbReference type="Proteomes" id="UP000799766"/>
    </source>
</evidence>
<evidence type="ECO:0000313" key="1">
    <source>
        <dbReference type="EMBL" id="KAF2453700.1"/>
    </source>
</evidence>
<gene>
    <name evidence="1" type="ORF">BDY21DRAFT_292452</name>
</gene>
<dbReference type="AlphaFoldDB" id="A0A6A6NPH9"/>
<evidence type="ECO:0008006" key="3">
    <source>
        <dbReference type="Google" id="ProtNLM"/>
    </source>
</evidence>
<dbReference type="OrthoDB" id="4596934at2759"/>
<organism evidence="1 2">
    <name type="scientific">Lineolata rhizophorae</name>
    <dbReference type="NCBI Taxonomy" id="578093"/>
    <lineage>
        <taxon>Eukaryota</taxon>
        <taxon>Fungi</taxon>
        <taxon>Dikarya</taxon>
        <taxon>Ascomycota</taxon>
        <taxon>Pezizomycotina</taxon>
        <taxon>Dothideomycetes</taxon>
        <taxon>Dothideomycetes incertae sedis</taxon>
        <taxon>Lineolatales</taxon>
        <taxon>Lineolataceae</taxon>
        <taxon>Lineolata</taxon>
    </lineage>
</organism>
<dbReference type="Proteomes" id="UP000799766">
    <property type="component" value="Unassembled WGS sequence"/>
</dbReference>
<sequence length="51" mass="6135">MAQCQHEFHLIKSPYTLIVWRCQTCHSGPHWSIYECKHCKLKVCRDCKDKD</sequence>
<keyword evidence="2" id="KW-1185">Reference proteome</keyword>
<accession>A0A6A6NPH9</accession>
<name>A0A6A6NPH9_9PEZI</name>
<proteinExistence type="predicted"/>
<reference evidence="1" key="1">
    <citation type="journal article" date="2020" name="Stud. Mycol.">
        <title>101 Dothideomycetes genomes: a test case for predicting lifestyles and emergence of pathogens.</title>
        <authorList>
            <person name="Haridas S."/>
            <person name="Albert R."/>
            <person name="Binder M."/>
            <person name="Bloem J."/>
            <person name="Labutti K."/>
            <person name="Salamov A."/>
            <person name="Andreopoulos B."/>
            <person name="Baker S."/>
            <person name="Barry K."/>
            <person name="Bills G."/>
            <person name="Bluhm B."/>
            <person name="Cannon C."/>
            <person name="Castanera R."/>
            <person name="Culley D."/>
            <person name="Daum C."/>
            <person name="Ezra D."/>
            <person name="Gonzalez J."/>
            <person name="Henrissat B."/>
            <person name="Kuo A."/>
            <person name="Liang C."/>
            <person name="Lipzen A."/>
            <person name="Lutzoni F."/>
            <person name="Magnuson J."/>
            <person name="Mondo S."/>
            <person name="Nolan M."/>
            <person name="Ohm R."/>
            <person name="Pangilinan J."/>
            <person name="Park H.-J."/>
            <person name="Ramirez L."/>
            <person name="Alfaro M."/>
            <person name="Sun H."/>
            <person name="Tritt A."/>
            <person name="Yoshinaga Y."/>
            <person name="Zwiers L.-H."/>
            <person name="Turgeon B."/>
            <person name="Goodwin S."/>
            <person name="Spatafora J."/>
            <person name="Crous P."/>
            <person name="Grigoriev I."/>
        </authorList>
    </citation>
    <scope>NUCLEOTIDE SEQUENCE</scope>
    <source>
        <strain evidence="1">ATCC 16933</strain>
    </source>
</reference>
<protein>
    <recommendedName>
        <fullName evidence="3">Phorbol-ester/DAG-type domain-containing protein</fullName>
    </recommendedName>
</protein>
<dbReference type="EMBL" id="MU001695">
    <property type="protein sequence ID" value="KAF2453700.1"/>
    <property type="molecule type" value="Genomic_DNA"/>
</dbReference>